<dbReference type="InterPro" id="IPR013559">
    <property type="entry name" value="YheO"/>
</dbReference>
<dbReference type="InterPro" id="IPR039446">
    <property type="entry name" value="DauR-like"/>
</dbReference>
<protein>
    <recommendedName>
        <fullName evidence="5">Transcriptional regulator</fullName>
    </recommendedName>
</protein>
<proteinExistence type="predicted"/>
<dbReference type="Proteomes" id="UP000266260">
    <property type="component" value="Unassembled WGS sequence"/>
</dbReference>
<accession>A0A398D3A9</accession>
<evidence type="ECO:0000313" key="4">
    <source>
        <dbReference type="Proteomes" id="UP000266260"/>
    </source>
</evidence>
<feature type="domain" description="YheO-like" evidence="1">
    <location>
        <begin position="44"/>
        <end position="152"/>
    </location>
</feature>
<evidence type="ECO:0008006" key="5">
    <source>
        <dbReference type="Google" id="ProtNLM"/>
    </source>
</evidence>
<evidence type="ECO:0000259" key="2">
    <source>
        <dbReference type="Pfam" id="PF13309"/>
    </source>
</evidence>
<comment type="caution">
    <text evidence="3">The sequence shown here is derived from an EMBL/GenBank/DDBJ whole genome shotgun (WGS) entry which is preliminary data.</text>
</comment>
<dbReference type="EMBL" id="QXIT01000150">
    <property type="protein sequence ID" value="RIE06737.1"/>
    <property type="molecule type" value="Genomic_DNA"/>
</dbReference>
<name>A0A398D3A9_9BACT</name>
<organism evidence="3 4">
    <name type="scientific">Candidatus Cryosericum odellii</name>
    <dbReference type="NCBI Taxonomy" id="2290917"/>
    <lineage>
        <taxon>Bacteria</taxon>
        <taxon>Pseudomonadati</taxon>
        <taxon>Caldisericota/Cryosericota group</taxon>
        <taxon>Candidatus Cryosericota</taxon>
        <taxon>Candidatus Cryosericia</taxon>
        <taxon>Candidatus Cryosericales</taxon>
        <taxon>Candidatus Cryosericaceae</taxon>
        <taxon>Candidatus Cryosericum</taxon>
    </lineage>
</organism>
<dbReference type="Pfam" id="PF13309">
    <property type="entry name" value="HTH_22"/>
    <property type="match status" value="1"/>
</dbReference>
<evidence type="ECO:0000313" key="3">
    <source>
        <dbReference type="EMBL" id="RIE06737.1"/>
    </source>
</evidence>
<dbReference type="PANTHER" id="PTHR35568">
    <property type="entry name" value="TRANSCRIPTIONAL REGULATOR DAUR"/>
    <property type="match status" value="1"/>
</dbReference>
<sequence>MRIQYETRLVEEALMSKLVDKKHRTAKTVSMQASAGMPCDRGILKALEPVVDGLAQYFGKHFEVVLHTTEDLLHSVIKIENGSVTGRTVGAPMTDYGIEILKRAETSNDSVFDSYLTTTSDGRTLRSFSAVIRNDLGKPIGLLCFNMDMSAPLIDYLETASSKDTQSRPLPGETFPSSASDLVRASLNRALSRVEGQHSMSSTKRNRLIVAELYGMGVFDIKDATHLVAREMGVSVYTVYNYVREARFLRNQDDMSHIGSGGAGLRATIEATAANKQNS</sequence>
<keyword evidence="4" id="KW-1185">Reference proteome</keyword>
<dbReference type="PANTHER" id="PTHR35568:SF1">
    <property type="entry name" value="TRANSCRIPTIONAL REGULATOR DAUR"/>
    <property type="match status" value="1"/>
</dbReference>
<dbReference type="AlphaFoldDB" id="A0A398D3A9"/>
<gene>
    <name evidence="3" type="ORF">SMC6_08525</name>
</gene>
<dbReference type="InterPro" id="IPR039445">
    <property type="entry name" value="DauR-like_HTH"/>
</dbReference>
<dbReference type="Pfam" id="PF08348">
    <property type="entry name" value="PAS_6"/>
    <property type="match status" value="1"/>
</dbReference>
<reference evidence="3 4" key="1">
    <citation type="submission" date="2018-09" db="EMBL/GenBank/DDBJ databases">
        <title>Discovery and Ecogenomic Context for Candidatus Cryosericales, a Global Caldiserica Order Active in Thawing Permafrost.</title>
        <authorList>
            <person name="Martinez M.A."/>
            <person name="Woodcroft B.J."/>
            <person name="Ignacio Espinoza J.C."/>
            <person name="Zayed A."/>
            <person name="Singleton C.M."/>
            <person name="Boyd J."/>
            <person name="Li Y.-F."/>
            <person name="Purvine S."/>
            <person name="Maughan H."/>
            <person name="Hodgkins S.B."/>
            <person name="Anderson D."/>
            <person name="Sederholm M."/>
            <person name="Temperton B."/>
            <person name="Saleska S.R."/>
            <person name="Tyson G.W."/>
            <person name="Rich V.I."/>
        </authorList>
    </citation>
    <scope>NUCLEOTIDE SEQUENCE [LARGE SCALE GENOMIC DNA]</scope>
    <source>
        <strain evidence="3 4">SMC6</strain>
    </source>
</reference>
<feature type="domain" description="Transcriptional regulator DauR-like HTH" evidence="2">
    <location>
        <begin position="187"/>
        <end position="244"/>
    </location>
</feature>
<evidence type="ECO:0000259" key="1">
    <source>
        <dbReference type="Pfam" id="PF08348"/>
    </source>
</evidence>